<keyword evidence="5" id="KW-1185">Reference proteome</keyword>
<evidence type="ECO:0000313" key="1">
    <source>
        <dbReference type="EMBL" id="AFJ20475.1"/>
    </source>
</evidence>
<proteinExistence type="predicted"/>
<reference evidence="2" key="2">
    <citation type="journal article" date="2015" name="Can. J. Microbiol.">
        <title>Characterization and Prevalence of A New Fatal Genotype CyHV-2 in Mainland China.</title>
        <authorList>
            <person name="Li L."/>
            <person name="Luo Y."/>
            <person name="Gao Z."/>
            <person name="Huang J."/>
            <person name="Zheng X."/>
            <person name="Nie H."/>
            <person name="Zhang J."/>
            <person name="Lin L."/>
            <person name="Yuan J."/>
        </authorList>
    </citation>
    <scope>NUCLEOTIDE SEQUENCE [LARGE SCALE GENOMIC DNA]</scope>
    <source>
        <strain evidence="2">SY-C1</strain>
    </source>
</reference>
<evidence type="ECO:0000313" key="6">
    <source>
        <dbReference type="Proteomes" id="UP000126788"/>
    </source>
</evidence>
<dbReference type="EMBL" id="KT387800">
    <property type="protein sequence ID" value="AMB21606.1"/>
    <property type="molecule type" value="Genomic_DNA"/>
</dbReference>
<reference evidence="4" key="4">
    <citation type="submission" date="2019-10" db="EMBL/GenBank/DDBJ databases">
        <title>The complete genome of Cyprinid herpesvirus 2, a new strain isolated from Allogynogenetic crucian carp.</title>
        <authorList>
            <person name="Jiang Y."/>
            <person name="Wang H."/>
            <person name="Lu L."/>
        </authorList>
    </citation>
    <scope>NUCLEOTIDE SEQUENCE</scope>
    <source>
        <strain evidence="4">YC-01</strain>
    </source>
</reference>
<dbReference type="Proteomes" id="UP000142765">
    <property type="component" value="Segment"/>
</dbReference>
<dbReference type="GeneID" id="14011412"/>
<reference evidence="3 7" key="3">
    <citation type="submission" date="2015-08" db="EMBL/GenBank/DDBJ databases">
        <authorList>
            <person name="Babu N.S."/>
            <person name="Beckwith C.J."/>
            <person name="Beseler K.G."/>
            <person name="Brison A."/>
            <person name="Carone J.V."/>
            <person name="Caskin T.P."/>
            <person name="Diamond M."/>
            <person name="Durham M.E."/>
            <person name="Foxe J.M."/>
            <person name="Go M."/>
            <person name="Henderson B.A."/>
            <person name="Jones I.B."/>
            <person name="McGettigan J.A."/>
            <person name="Micheletti S.J."/>
            <person name="Nasrallah M.E."/>
            <person name="Ortiz D."/>
            <person name="Piller C.R."/>
            <person name="Privatt S.R."/>
            <person name="Schneider S.L."/>
            <person name="Sharp S."/>
            <person name="Smith T.C."/>
            <person name="Stanton J.D."/>
            <person name="Ullery H.E."/>
            <person name="Wilson R.J."/>
            <person name="Serrano M.G."/>
            <person name="Buck G."/>
            <person name="Lee V."/>
            <person name="Wang Y."/>
            <person name="Carvalho R."/>
            <person name="Voegtly L."/>
            <person name="Shi R."/>
            <person name="Duckworth R."/>
            <person name="Johnson A."/>
            <person name="Loviza R."/>
            <person name="Walstead R."/>
            <person name="Shah Z."/>
            <person name="Kiflezghi M."/>
            <person name="Wade K."/>
            <person name="Ball S.L."/>
            <person name="Bradley K.W."/>
            <person name="Asai D.J."/>
            <person name="Bowman C.A."/>
            <person name="Russell D.A."/>
            <person name="Pope W.H."/>
            <person name="Jacobs-Sera D."/>
            <person name="Hendrix R.W."/>
            <person name="Hatfull G.F."/>
        </authorList>
    </citation>
    <scope>NUCLEOTIDE SEQUENCE [LARGE SCALE GENOMIC DNA]</scope>
    <source>
        <strain evidence="3">SY</strain>
    </source>
</reference>
<accession>K7PCM7</accession>
<reference evidence="1 5" key="1">
    <citation type="journal article" date="2013" name="J. Virol.">
        <title>Comparative genomics of carp herpesviruses.</title>
        <authorList>
            <person name="Davison A.J."/>
            <person name="Kurobe T."/>
            <person name="Gatherer D."/>
            <person name="Cunningham C."/>
            <person name="Korf I."/>
            <person name="Fukuda H."/>
            <person name="Hedrick R.P."/>
            <person name="Waltzek T.B."/>
        </authorList>
    </citation>
    <scope>NUCLEOTIDE SEQUENCE [LARGE SCALE GENOMIC DNA]</scope>
    <source>
        <strain evidence="1">ST-J1</strain>
    </source>
</reference>
<dbReference type="Proteomes" id="UP000126788">
    <property type="component" value="Genome"/>
</dbReference>
<dbReference type="EMBL" id="KM200722">
    <property type="protein sequence ID" value="AKC01986.1"/>
    <property type="molecule type" value="Genomic_DNA"/>
</dbReference>
<dbReference type="EMBL" id="JQ815364">
    <property type="protein sequence ID" value="AFJ20475.1"/>
    <property type="molecule type" value="Genomic_DNA"/>
</dbReference>
<sequence length="194" mass="21340">MERLILMIIGATLLGVYLSPMTYLRYMWVEFSSMSTGVPGGCNSTSSNCRSMVGTQTGAPTQSFTYQQFDLDNGWGYTYKLTKEDETSYTTNGAMLNGKPCETPCAADTDGKYFCTSSKSVMPNVKGACAKMGYDWMGNMVPKNATWRKEINSGVFEWKRESDGAWIATHTPLCYSGSNIYTCALSKPAINNAI</sequence>
<dbReference type="EMBL" id="MN593216">
    <property type="protein sequence ID" value="QIV66853.1"/>
    <property type="molecule type" value="Genomic_DNA"/>
</dbReference>
<name>K7PCM7_CYHV2</name>
<evidence type="ECO:0000313" key="2">
    <source>
        <dbReference type="EMBL" id="AKC01986.1"/>
    </source>
</evidence>
<dbReference type="Proteomes" id="UP000101183">
    <property type="component" value="Segment"/>
</dbReference>
<reference evidence="6" key="5">
    <citation type="journal article" date="2022" name="Can. J. Microbiol.">
        <title>Characterization and Prevalence of A New Fatal Genotype CyHV-2 in Mainland China.</title>
        <authorList>
            <person name="Li L."/>
            <person name="Luo Y."/>
            <person name="Gao Z."/>
            <person name="Huang J."/>
            <person name="Zheng X."/>
            <person name="Nie H."/>
            <person name="Zhang J."/>
            <person name="Lin L."/>
            <person name="Yuan J."/>
        </authorList>
    </citation>
    <scope>NUCLEOTIDE SEQUENCE [LARGE SCALE GENOMIC DNA]</scope>
</reference>
<evidence type="ECO:0000313" key="4">
    <source>
        <dbReference type="EMBL" id="QIV66853.1"/>
    </source>
</evidence>
<evidence type="ECO:0000313" key="5">
    <source>
        <dbReference type="Proteomes" id="UP000101183"/>
    </source>
</evidence>
<evidence type="ECO:0000313" key="7">
    <source>
        <dbReference type="Proteomes" id="UP000142765"/>
    </source>
</evidence>
<dbReference type="RefSeq" id="YP_007003856.1">
    <property type="nucleotide sequence ID" value="NC_019495.1"/>
</dbReference>
<organism evidence="1 5">
    <name type="scientific">Cyprinid herpesvirus 2</name>
    <name type="common">CyHV-2</name>
    <dbReference type="NCBI Taxonomy" id="317878"/>
    <lineage>
        <taxon>Viruses</taxon>
        <taxon>Duplodnaviria</taxon>
        <taxon>Heunggongvirae</taxon>
        <taxon>Peploviricota</taxon>
        <taxon>Herviviricetes</taxon>
        <taxon>Herpesvirales</taxon>
        <taxon>Alloherpesviridae</taxon>
        <taxon>Cyvirus</taxon>
        <taxon>Cyvirus cyprinidallo2</taxon>
    </lineage>
</organism>
<evidence type="ECO:0000313" key="3">
    <source>
        <dbReference type="EMBL" id="AMB21606.1"/>
    </source>
</evidence>
<protein>
    <submittedName>
        <fullName evidence="1 3">ORF32</fullName>
    </submittedName>
</protein>
<gene>
    <name evidence="1" type="ORF">CyHV2_ORF32</name>
</gene>
<dbReference type="KEGG" id="vg:14011412"/>